<keyword evidence="1" id="KW-0732">Signal</keyword>
<feature type="chain" id="PRO_5034380821" evidence="1">
    <location>
        <begin position="22"/>
        <end position="120"/>
    </location>
</feature>
<accession>A0A8B7P9P3</accession>
<dbReference type="Proteomes" id="UP000694843">
    <property type="component" value="Unplaced"/>
</dbReference>
<reference evidence="3" key="1">
    <citation type="submission" date="2025-08" db="UniProtKB">
        <authorList>
            <consortium name="RefSeq"/>
        </authorList>
    </citation>
    <scope>IDENTIFICATION</scope>
    <source>
        <tissue evidence="3">Whole organism</tissue>
    </source>
</reference>
<dbReference type="OrthoDB" id="10399350at2759"/>
<organism evidence="2 3">
    <name type="scientific">Hyalella azteca</name>
    <name type="common">Amphipod</name>
    <dbReference type="NCBI Taxonomy" id="294128"/>
    <lineage>
        <taxon>Eukaryota</taxon>
        <taxon>Metazoa</taxon>
        <taxon>Ecdysozoa</taxon>
        <taxon>Arthropoda</taxon>
        <taxon>Crustacea</taxon>
        <taxon>Multicrustacea</taxon>
        <taxon>Malacostraca</taxon>
        <taxon>Eumalacostraca</taxon>
        <taxon>Peracarida</taxon>
        <taxon>Amphipoda</taxon>
        <taxon>Senticaudata</taxon>
        <taxon>Talitrida</taxon>
        <taxon>Talitroidea</taxon>
        <taxon>Hyalellidae</taxon>
        <taxon>Hyalella</taxon>
    </lineage>
</organism>
<evidence type="ECO:0000256" key="1">
    <source>
        <dbReference type="SAM" id="SignalP"/>
    </source>
</evidence>
<dbReference type="GeneID" id="108678738"/>
<dbReference type="KEGG" id="hazt:108678738"/>
<proteinExistence type="predicted"/>
<name>A0A8B7P9P3_HYAAZ</name>
<evidence type="ECO:0000313" key="3">
    <source>
        <dbReference type="RefSeq" id="XP_018022695.1"/>
    </source>
</evidence>
<evidence type="ECO:0000313" key="2">
    <source>
        <dbReference type="Proteomes" id="UP000694843"/>
    </source>
</evidence>
<sequence length="120" mass="13282">MANRNIFSLLVLVLVATNVTAQFNNEISEGGGGGYFSGIMQNVSEISEMDWQGMIRSLVENLMQYFVAPSTRRGSAGTARNAVTDFESDLVVNFIEQSPRLTHYAKTLHSYIVAANRFIN</sequence>
<gene>
    <name evidence="3" type="primary">LOC108678738</name>
</gene>
<dbReference type="RefSeq" id="XP_018022695.1">
    <property type="nucleotide sequence ID" value="XM_018167206.2"/>
</dbReference>
<dbReference type="AlphaFoldDB" id="A0A8B7P9P3"/>
<keyword evidence="2" id="KW-1185">Reference proteome</keyword>
<feature type="signal peptide" evidence="1">
    <location>
        <begin position="1"/>
        <end position="21"/>
    </location>
</feature>
<protein>
    <submittedName>
        <fullName evidence="3">Uncharacterized protein LOC108678738</fullName>
    </submittedName>
</protein>